<organism evidence="7 8">
    <name type="scientific">Bacteroides fragilis</name>
    <dbReference type="NCBI Taxonomy" id="817"/>
    <lineage>
        <taxon>Bacteria</taxon>
        <taxon>Pseudomonadati</taxon>
        <taxon>Bacteroidota</taxon>
        <taxon>Bacteroidia</taxon>
        <taxon>Bacteroidales</taxon>
        <taxon>Bacteroidaceae</taxon>
        <taxon>Bacteroides</taxon>
    </lineage>
</organism>
<dbReference type="CDD" id="cd13120">
    <property type="entry name" value="BF2867_like_N"/>
    <property type="match status" value="1"/>
</dbReference>
<comment type="similarity">
    <text evidence="2">Belongs to the bacteroidetes fimbrillin superfamily. FimA/Mfa1 family.</text>
</comment>
<dbReference type="GO" id="GO:0009289">
    <property type="term" value="C:pilus"/>
    <property type="evidence" value="ECO:0007669"/>
    <property type="project" value="UniProtKB-SubCell"/>
</dbReference>
<sequence length="414" mass="46098">MGRKAILFFTATCAFTLASCSKEEVVSEEWREGSGILEVSVTSVAETNASADEENIIRRLYIYAYDDSHAFPDYYCNTLVNNGNGANGTFRVEMAINGMGKKRFYMVANPPRYVEEMLTTICPEGTLKTLGMVITKPLENMGELPQEEDGSIIGDSGFPMANYMEAYVSLGEKDKELVLYPEDGKGGGRIVSIPLFRSLAKVSVSVWRENCADDEVVAVKRLSLYNYTLNGFIGPKWDISEDSPVWVGGDASSSTARWNPSLLMDLKEMVKRETRVGNDAVSVLDSPAIITPDHNTKETPQLISDFYLCQNSYGEAMTGETQSGIPDVEGNRTTRLVVELEDGRLSTIPLPYLLRNDHLKIRISVTDQKIKADFHKWELEEVSPDWDDGVWRPEEGDSVQPPAPTSSLKHFLKK</sequence>
<keyword evidence="3" id="KW-0732">Signal</keyword>
<evidence type="ECO:0000256" key="5">
    <source>
        <dbReference type="SAM" id="MobiDB-lite"/>
    </source>
</evidence>
<dbReference type="EMBL" id="QRZH01000009">
    <property type="protein sequence ID" value="RGV53222.1"/>
    <property type="molecule type" value="Genomic_DNA"/>
</dbReference>
<dbReference type="InterPro" id="IPR029141">
    <property type="entry name" value="FimA_N"/>
</dbReference>
<dbReference type="Pfam" id="PF06321">
    <property type="entry name" value="P_gingi_FimA"/>
    <property type="match status" value="1"/>
</dbReference>
<evidence type="ECO:0000256" key="2">
    <source>
        <dbReference type="ARBA" id="ARBA00006011"/>
    </source>
</evidence>
<accession>A0A412Y717</accession>
<evidence type="ECO:0000313" key="8">
    <source>
        <dbReference type="Proteomes" id="UP000286270"/>
    </source>
</evidence>
<feature type="region of interest" description="Disordered" evidence="5">
    <location>
        <begin position="386"/>
        <end position="414"/>
    </location>
</feature>
<evidence type="ECO:0000256" key="3">
    <source>
        <dbReference type="ARBA" id="ARBA00022729"/>
    </source>
</evidence>
<keyword evidence="4" id="KW-0281">Fimbrium</keyword>
<comment type="subcellular location">
    <subcellularLocation>
        <location evidence="1">Fimbrium</location>
    </subcellularLocation>
</comment>
<dbReference type="AlphaFoldDB" id="A0A412Y717"/>
<dbReference type="RefSeq" id="WP_122142737.1">
    <property type="nucleotide sequence ID" value="NZ_JAFKPL010000026.1"/>
</dbReference>
<dbReference type="PROSITE" id="PS51257">
    <property type="entry name" value="PROKAR_LIPOPROTEIN"/>
    <property type="match status" value="1"/>
</dbReference>
<evidence type="ECO:0000256" key="1">
    <source>
        <dbReference type="ARBA" id="ARBA00004561"/>
    </source>
</evidence>
<protein>
    <recommendedName>
        <fullName evidence="6">Major fimbrial subunit protein N-terminal domain-containing protein</fullName>
    </recommendedName>
</protein>
<proteinExistence type="inferred from homology"/>
<comment type="caution">
    <text evidence="7">The sequence shown here is derived from an EMBL/GenBank/DDBJ whole genome shotgun (WGS) entry which is preliminary data.</text>
</comment>
<evidence type="ECO:0000259" key="6">
    <source>
        <dbReference type="Pfam" id="PF06321"/>
    </source>
</evidence>
<evidence type="ECO:0000313" key="7">
    <source>
        <dbReference type="EMBL" id="RGV53222.1"/>
    </source>
</evidence>
<reference evidence="7 8" key="1">
    <citation type="submission" date="2018-08" db="EMBL/GenBank/DDBJ databases">
        <title>A genome reference for cultivated species of the human gut microbiota.</title>
        <authorList>
            <person name="Zou Y."/>
            <person name="Xue W."/>
            <person name="Luo G."/>
        </authorList>
    </citation>
    <scope>NUCLEOTIDE SEQUENCE [LARGE SCALE GENOMIC DNA]</scope>
    <source>
        <strain evidence="7 8">AF14-26</strain>
    </source>
</reference>
<evidence type="ECO:0000256" key="4">
    <source>
        <dbReference type="ARBA" id="ARBA00023263"/>
    </source>
</evidence>
<name>A0A412Y717_BACFG</name>
<dbReference type="Proteomes" id="UP000286270">
    <property type="component" value="Unassembled WGS sequence"/>
</dbReference>
<gene>
    <name evidence="7" type="ORF">DWW08_12570</name>
</gene>
<dbReference type="Gene3D" id="2.60.40.2580">
    <property type="match status" value="1"/>
</dbReference>
<feature type="domain" description="Major fimbrial subunit protein N-terminal" evidence="6">
    <location>
        <begin position="39"/>
        <end position="173"/>
    </location>
</feature>